<name>A0A2R7Y9V0_9ARCH</name>
<dbReference type="InterPro" id="IPR036883">
    <property type="entry name" value="PDCD5-like_sf"/>
</dbReference>
<dbReference type="GO" id="GO:0003677">
    <property type="term" value="F:DNA binding"/>
    <property type="evidence" value="ECO:0007669"/>
    <property type="project" value="InterPro"/>
</dbReference>
<dbReference type="InterPro" id="IPR002836">
    <property type="entry name" value="PDCD5-like"/>
</dbReference>
<dbReference type="EMBL" id="NDWU01000001">
    <property type="protein sequence ID" value="PUA34320.1"/>
    <property type="molecule type" value="Genomic_DNA"/>
</dbReference>
<protein>
    <recommendedName>
        <fullName evidence="4">Double-stranded DNA-binding protein</fullName>
    </recommendedName>
</protein>
<evidence type="ECO:0008006" key="4">
    <source>
        <dbReference type="Google" id="ProtNLM"/>
    </source>
</evidence>
<reference evidence="2 3" key="1">
    <citation type="submission" date="2017-04" db="EMBL/GenBank/DDBJ databases">
        <title>Draft Aigarchaeota genome from a New Zealand hot spring.</title>
        <authorList>
            <person name="Reysenbach A.-L."/>
            <person name="Donaho J.A."/>
            <person name="Gerhart J."/>
            <person name="Kelley J.F."/>
            <person name="Kouba K."/>
            <person name="Podar M."/>
            <person name="Stott M."/>
        </authorList>
    </citation>
    <scope>NUCLEOTIDE SEQUENCE [LARGE SCALE GENOMIC DNA]</scope>
    <source>
        <strain evidence="2">NZ13_MG1</strain>
    </source>
</reference>
<sequence>MSGEDLELKRIQMRKLRQLMQTAQGLGQPKAVEKDPMERLKPFLGDRAEDVLNAALEQYPEQTKAIIGKLVELAEKGALQGKVDGGTLLQLFRRLGMRVKLETEILVYKEGEYKRLSEMLR</sequence>
<comment type="caution">
    <text evidence="2">The sequence shown here is derived from an EMBL/GenBank/DDBJ whole genome shotgun (WGS) entry which is preliminary data.</text>
</comment>
<accession>A0A2R7Y9V0</accession>
<dbReference type="AlphaFoldDB" id="A0A2R7Y9V0"/>
<dbReference type="Proteomes" id="UP000244066">
    <property type="component" value="Unassembled WGS sequence"/>
</dbReference>
<dbReference type="Pfam" id="PF01984">
    <property type="entry name" value="dsDNA_bind"/>
    <property type="match status" value="1"/>
</dbReference>
<gene>
    <name evidence="2" type="ORF">B9J98_00280</name>
</gene>
<organism evidence="2 3">
    <name type="scientific">Candidatus Terraquivivens tikiterensis</name>
    <dbReference type="NCBI Taxonomy" id="1980982"/>
    <lineage>
        <taxon>Archaea</taxon>
        <taxon>Nitrososphaerota</taxon>
        <taxon>Candidatus Wolframiiraptoraceae</taxon>
        <taxon>Candidatus Terraquivivens</taxon>
    </lineage>
</organism>
<evidence type="ECO:0000256" key="1">
    <source>
        <dbReference type="ARBA" id="ARBA00010490"/>
    </source>
</evidence>
<proteinExistence type="inferred from homology"/>
<dbReference type="SUPFAM" id="SSF46950">
    <property type="entry name" value="Double-stranded DNA-binding domain"/>
    <property type="match status" value="1"/>
</dbReference>
<comment type="similarity">
    <text evidence="1">Belongs to the PDCD5 family.</text>
</comment>
<evidence type="ECO:0000313" key="3">
    <source>
        <dbReference type="Proteomes" id="UP000244066"/>
    </source>
</evidence>
<evidence type="ECO:0000313" key="2">
    <source>
        <dbReference type="EMBL" id="PUA34320.1"/>
    </source>
</evidence>